<reference evidence="1" key="1">
    <citation type="submission" date="2021-03" db="EMBL/GenBank/DDBJ databases">
        <title>Draft genome sequence of rust myrtle Austropuccinia psidii MF-1, a brazilian biotype.</title>
        <authorList>
            <person name="Quecine M.C."/>
            <person name="Pachon D.M.R."/>
            <person name="Bonatelli M.L."/>
            <person name="Correr F.H."/>
            <person name="Franceschini L.M."/>
            <person name="Leite T.F."/>
            <person name="Margarido G.R.A."/>
            <person name="Almeida C.A."/>
            <person name="Ferrarezi J.A."/>
            <person name="Labate C.A."/>
        </authorList>
    </citation>
    <scope>NUCLEOTIDE SEQUENCE</scope>
    <source>
        <strain evidence="1">MF-1</strain>
    </source>
</reference>
<evidence type="ECO:0000313" key="2">
    <source>
        <dbReference type="Proteomes" id="UP000765509"/>
    </source>
</evidence>
<name>A0A9Q3HSL6_9BASI</name>
<dbReference type="Proteomes" id="UP000765509">
    <property type="component" value="Unassembled WGS sequence"/>
</dbReference>
<evidence type="ECO:0000313" key="1">
    <source>
        <dbReference type="EMBL" id="MBW0514812.1"/>
    </source>
</evidence>
<dbReference type="EMBL" id="AVOT02024243">
    <property type="protein sequence ID" value="MBW0514812.1"/>
    <property type="molecule type" value="Genomic_DNA"/>
</dbReference>
<proteinExistence type="predicted"/>
<keyword evidence="2" id="KW-1185">Reference proteome</keyword>
<gene>
    <name evidence="1" type="ORF">O181_054527</name>
</gene>
<comment type="caution">
    <text evidence="1">The sequence shown here is derived from an EMBL/GenBank/DDBJ whole genome shotgun (WGS) entry which is preliminary data.</text>
</comment>
<protein>
    <submittedName>
        <fullName evidence="1">Uncharacterized protein</fullName>
    </submittedName>
</protein>
<sequence>MSDSMINMKILRNFAGELGHAIKFRCVEPCSTEDYINAMEDIINRKSIVKTWTRVPMRSKMVSKTSREDKKPE</sequence>
<organism evidence="1 2">
    <name type="scientific">Austropuccinia psidii MF-1</name>
    <dbReference type="NCBI Taxonomy" id="1389203"/>
    <lineage>
        <taxon>Eukaryota</taxon>
        <taxon>Fungi</taxon>
        <taxon>Dikarya</taxon>
        <taxon>Basidiomycota</taxon>
        <taxon>Pucciniomycotina</taxon>
        <taxon>Pucciniomycetes</taxon>
        <taxon>Pucciniales</taxon>
        <taxon>Sphaerophragmiaceae</taxon>
        <taxon>Austropuccinia</taxon>
    </lineage>
</organism>
<accession>A0A9Q3HSL6</accession>
<dbReference type="AlphaFoldDB" id="A0A9Q3HSL6"/>